<dbReference type="AlphaFoldDB" id="M0CME4"/>
<dbReference type="InterPro" id="IPR051313">
    <property type="entry name" value="Bact_iron-sidero_bind"/>
</dbReference>
<dbReference type="EMBL" id="AOIS01000012">
    <property type="protein sequence ID" value="ELZ23024.1"/>
    <property type="molecule type" value="Genomic_DNA"/>
</dbReference>
<name>M0CME4_9EURY</name>
<feature type="region of interest" description="Disordered" evidence="4">
    <location>
        <begin position="26"/>
        <end position="94"/>
    </location>
</feature>
<dbReference type="Proteomes" id="UP000011657">
    <property type="component" value="Unassembled WGS sequence"/>
</dbReference>
<evidence type="ECO:0000313" key="7">
    <source>
        <dbReference type="Proteomes" id="UP000011657"/>
    </source>
</evidence>
<evidence type="ECO:0000259" key="5">
    <source>
        <dbReference type="Pfam" id="PF01497"/>
    </source>
</evidence>
<dbReference type="PROSITE" id="PS51257">
    <property type="entry name" value="PROKAR_LIPOPROTEIN"/>
    <property type="match status" value="1"/>
</dbReference>
<keyword evidence="7" id="KW-1185">Reference proteome</keyword>
<dbReference type="eggNOG" id="arCOG06180">
    <property type="taxonomic scope" value="Archaea"/>
</dbReference>
<evidence type="ECO:0000313" key="6">
    <source>
        <dbReference type="EMBL" id="ELZ23024.1"/>
    </source>
</evidence>
<dbReference type="Pfam" id="PF01497">
    <property type="entry name" value="Peripla_BP_2"/>
    <property type="match status" value="1"/>
</dbReference>
<evidence type="ECO:0000256" key="2">
    <source>
        <dbReference type="ARBA" id="ARBA00022448"/>
    </source>
</evidence>
<dbReference type="InterPro" id="IPR002491">
    <property type="entry name" value="ABC_transptr_periplasmic_BD"/>
</dbReference>
<dbReference type="SUPFAM" id="SSF53807">
    <property type="entry name" value="Helical backbone' metal receptor"/>
    <property type="match status" value="1"/>
</dbReference>
<keyword evidence="3" id="KW-0732">Signal</keyword>
<feature type="compositionally biased region" description="Acidic residues" evidence="4">
    <location>
        <begin position="63"/>
        <end position="85"/>
    </location>
</feature>
<proteinExistence type="predicted"/>
<organism evidence="6 7">
    <name type="scientific">Haloterrigena salina JCM 13891</name>
    <dbReference type="NCBI Taxonomy" id="1227488"/>
    <lineage>
        <taxon>Archaea</taxon>
        <taxon>Methanobacteriati</taxon>
        <taxon>Methanobacteriota</taxon>
        <taxon>Stenosarchaea group</taxon>
        <taxon>Halobacteria</taxon>
        <taxon>Halobacteriales</taxon>
        <taxon>Natrialbaceae</taxon>
        <taxon>Haloterrigena</taxon>
    </lineage>
</organism>
<gene>
    <name evidence="6" type="ORF">C477_02885</name>
</gene>
<evidence type="ECO:0000256" key="3">
    <source>
        <dbReference type="ARBA" id="ARBA00022729"/>
    </source>
</evidence>
<comment type="caution">
    <text evidence="6">The sequence shown here is derived from an EMBL/GenBank/DDBJ whole genome shotgun (WGS) entry which is preliminary data.</text>
</comment>
<feature type="domain" description="Fe/B12 periplasmic-binding" evidence="5">
    <location>
        <begin position="224"/>
        <end position="368"/>
    </location>
</feature>
<dbReference type="PATRIC" id="fig|1227488.3.peg.563"/>
<dbReference type="RefSeq" id="WP_008892912.1">
    <property type="nucleotide sequence ID" value="NZ_AOIS01000012.1"/>
</dbReference>
<sequence length="410" mass="45420">MAGKRRWGRRDVLRTSGVAIVGAATVGCLGSDGDGGNGEADDDGDTGDNVTDANTAGSNGTDGTDDTDATDETTDTDEDDEEPSDDGSYTVSMPPVGEVEFESVPETWAANNGSWVDMGVALGQEPPEALYLAWRYHTAYYDAIPDVSVDPDGIHSLWEYGLAVEKFLQVAEAVEFFAMDPELLKNRGDLTADDIAQVESTGTPFFGNSIVSQDYRWHDDYDYLTLYEAFEKLAEVFQEREHYEAFASLHDEFQSILSDTVPANVRPEVAVLWPQDEESFLPSHIDGGTSFKHLRDLEVEDALASHEVSHYGQIDYETLLEVDPEYILLRSEQYLTESAFQERRVEPMQSHSVGQELTAVQNGNVYRAGPLHQGPIINLVVTQRMAERLYDIDEQLYDPQAVSDIVNGDF</sequence>
<dbReference type="OrthoDB" id="304381at2157"/>
<keyword evidence="2" id="KW-0813">Transport</keyword>
<comment type="subcellular location">
    <subcellularLocation>
        <location evidence="1">Cell envelope</location>
    </subcellularLocation>
</comment>
<reference evidence="6 7" key="1">
    <citation type="journal article" date="2014" name="PLoS Genet.">
        <title>Phylogenetically driven sequencing of extremely halophilic archaea reveals strategies for static and dynamic osmo-response.</title>
        <authorList>
            <person name="Becker E.A."/>
            <person name="Seitzer P.M."/>
            <person name="Tritt A."/>
            <person name="Larsen D."/>
            <person name="Krusor M."/>
            <person name="Yao A.I."/>
            <person name="Wu D."/>
            <person name="Madern D."/>
            <person name="Eisen J.A."/>
            <person name="Darling A.E."/>
            <person name="Facciotti M.T."/>
        </authorList>
    </citation>
    <scope>NUCLEOTIDE SEQUENCE [LARGE SCALE GENOMIC DNA]</scope>
    <source>
        <strain evidence="6 7">JCM 13891</strain>
    </source>
</reference>
<feature type="compositionally biased region" description="Low complexity" evidence="4">
    <location>
        <begin position="47"/>
        <end position="62"/>
    </location>
</feature>
<dbReference type="Gene3D" id="3.40.50.1980">
    <property type="entry name" value="Nitrogenase molybdenum iron protein domain"/>
    <property type="match status" value="1"/>
</dbReference>
<accession>M0CME4</accession>
<dbReference type="PANTHER" id="PTHR30532">
    <property type="entry name" value="IRON III DICITRATE-BINDING PERIPLASMIC PROTEIN"/>
    <property type="match status" value="1"/>
</dbReference>
<dbReference type="STRING" id="1227488.C477_02885"/>
<evidence type="ECO:0000256" key="1">
    <source>
        <dbReference type="ARBA" id="ARBA00004196"/>
    </source>
</evidence>
<evidence type="ECO:0000256" key="4">
    <source>
        <dbReference type="SAM" id="MobiDB-lite"/>
    </source>
</evidence>
<dbReference type="PANTHER" id="PTHR30532:SF1">
    <property type="entry name" value="IRON(3+)-HYDROXAMATE-BINDING PROTEIN FHUD"/>
    <property type="match status" value="1"/>
</dbReference>
<protein>
    <submittedName>
        <fullName evidence="6">Fe3+-hydroxamate ABC transporter periplasmic protein</fullName>
    </submittedName>
</protein>